<evidence type="ECO:0000313" key="1">
    <source>
        <dbReference type="EMBL" id="KAJ8885106.1"/>
    </source>
</evidence>
<proteinExistence type="predicted"/>
<gene>
    <name evidence="1" type="ORF">PR048_011302</name>
</gene>
<sequence>MNNTLQIRHYLHSLFLPSCLSVQSASTLLSTTNERLPTLLLVHLEDTSIIYVLPVFQEHMPQVATESLRRQWIRPV</sequence>
<evidence type="ECO:0008006" key="3">
    <source>
        <dbReference type="Google" id="ProtNLM"/>
    </source>
</evidence>
<protein>
    <recommendedName>
        <fullName evidence="3">Secreted protein</fullName>
    </recommendedName>
</protein>
<comment type="caution">
    <text evidence="1">The sequence shown here is derived from an EMBL/GenBank/DDBJ whole genome shotgun (WGS) entry which is preliminary data.</text>
</comment>
<keyword evidence="2" id="KW-1185">Reference proteome</keyword>
<accession>A0ABQ9HL67</accession>
<evidence type="ECO:0000313" key="2">
    <source>
        <dbReference type="Proteomes" id="UP001159363"/>
    </source>
</evidence>
<dbReference type="Proteomes" id="UP001159363">
    <property type="component" value="Chromosome X"/>
</dbReference>
<name>A0ABQ9HL67_9NEOP</name>
<organism evidence="1 2">
    <name type="scientific">Dryococelus australis</name>
    <dbReference type="NCBI Taxonomy" id="614101"/>
    <lineage>
        <taxon>Eukaryota</taxon>
        <taxon>Metazoa</taxon>
        <taxon>Ecdysozoa</taxon>
        <taxon>Arthropoda</taxon>
        <taxon>Hexapoda</taxon>
        <taxon>Insecta</taxon>
        <taxon>Pterygota</taxon>
        <taxon>Neoptera</taxon>
        <taxon>Polyneoptera</taxon>
        <taxon>Phasmatodea</taxon>
        <taxon>Verophasmatodea</taxon>
        <taxon>Anareolatae</taxon>
        <taxon>Phasmatidae</taxon>
        <taxon>Eurycanthinae</taxon>
        <taxon>Dryococelus</taxon>
    </lineage>
</organism>
<reference evidence="1 2" key="1">
    <citation type="submission" date="2023-02" db="EMBL/GenBank/DDBJ databases">
        <title>LHISI_Scaffold_Assembly.</title>
        <authorList>
            <person name="Stuart O.P."/>
            <person name="Cleave R."/>
            <person name="Magrath M.J.L."/>
            <person name="Mikheyev A.S."/>
        </authorList>
    </citation>
    <scope>NUCLEOTIDE SEQUENCE [LARGE SCALE GENOMIC DNA]</scope>
    <source>
        <strain evidence="1">Daus_M_001</strain>
        <tissue evidence="1">Leg muscle</tissue>
    </source>
</reference>
<dbReference type="EMBL" id="JARBHB010000004">
    <property type="protein sequence ID" value="KAJ8885106.1"/>
    <property type="molecule type" value="Genomic_DNA"/>
</dbReference>